<evidence type="ECO:0000313" key="2">
    <source>
        <dbReference type="EMBL" id="CAB9506564.1"/>
    </source>
</evidence>
<evidence type="ECO:0000256" key="1">
    <source>
        <dbReference type="SAM" id="MobiDB-lite"/>
    </source>
</evidence>
<accession>A0A9N8DT86</accession>
<dbReference type="AlphaFoldDB" id="A0A9N8DT86"/>
<protein>
    <submittedName>
        <fullName evidence="2">Uncharacterized protein</fullName>
    </submittedName>
</protein>
<name>A0A9N8DT86_9STRA</name>
<organism evidence="2 3">
    <name type="scientific">Seminavis robusta</name>
    <dbReference type="NCBI Taxonomy" id="568900"/>
    <lineage>
        <taxon>Eukaryota</taxon>
        <taxon>Sar</taxon>
        <taxon>Stramenopiles</taxon>
        <taxon>Ochrophyta</taxon>
        <taxon>Bacillariophyta</taxon>
        <taxon>Bacillariophyceae</taxon>
        <taxon>Bacillariophycidae</taxon>
        <taxon>Naviculales</taxon>
        <taxon>Naviculaceae</taxon>
        <taxon>Seminavis</taxon>
    </lineage>
</organism>
<keyword evidence="3" id="KW-1185">Reference proteome</keyword>
<feature type="region of interest" description="Disordered" evidence="1">
    <location>
        <begin position="76"/>
        <end position="95"/>
    </location>
</feature>
<proteinExistence type="predicted"/>
<feature type="region of interest" description="Disordered" evidence="1">
    <location>
        <begin position="200"/>
        <end position="236"/>
    </location>
</feature>
<feature type="compositionally biased region" description="Polar residues" evidence="1">
    <location>
        <begin position="1"/>
        <end position="11"/>
    </location>
</feature>
<sequence length="236" mass="26465">MTSTNQLQGLSGSRWDDTEKRVGNQPFVDFLVSCRKQPPERGLSWLSAESALTETDDEDDNSFKCTEEKAVFEGSKLSPGRRQGRGMLPTAHGKTSPIRFEKQGMKFSGRSPKRSLVSRSRTFDPNWQQQQLHKEDCSESSPPFMTLRWSTGGIRDTLLRFPSRSEASVGGDSSSLEDSGDEALSYLGASIFMFDSATNKSSDSMKFQIRKQSMTKASRRQAEHDGRSLRRNKTFA</sequence>
<dbReference type="Proteomes" id="UP001153069">
    <property type="component" value="Unassembled WGS sequence"/>
</dbReference>
<comment type="caution">
    <text evidence="2">The sequence shown here is derived from an EMBL/GenBank/DDBJ whole genome shotgun (WGS) entry which is preliminary data.</text>
</comment>
<feature type="region of interest" description="Disordered" evidence="1">
    <location>
        <begin position="1"/>
        <end position="20"/>
    </location>
</feature>
<dbReference type="EMBL" id="CAICTM010000270">
    <property type="protein sequence ID" value="CAB9506564.1"/>
    <property type="molecule type" value="Genomic_DNA"/>
</dbReference>
<gene>
    <name evidence="2" type="ORF">SEMRO_271_G104530.1</name>
</gene>
<evidence type="ECO:0000313" key="3">
    <source>
        <dbReference type="Proteomes" id="UP001153069"/>
    </source>
</evidence>
<feature type="compositionally biased region" description="Polar residues" evidence="1">
    <location>
        <begin position="200"/>
        <end position="216"/>
    </location>
</feature>
<reference evidence="2" key="1">
    <citation type="submission" date="2020-06" db="EMBL/GenBank/DDBJ databases">
        <authorList>
            <consortium name="Plant Systems Biology data submission"/>
        </authorList>
    </citation>
    <scope>NUCLEOTIDE SEQUENCE</scope>
    <source>
        <strain evidence="2">D6</strain>
    </source>
</reference>